<gene>
    <name evidence="5" type="ORF">GUR47_18385</name>
</gene>
<feature type="compositionally biased region" description="Low complexity" evidence="1">
    <location>
        <begin position="1086"/>
        <end position="1101"/>
    </location>
</feature>
<dbReference type="Pfam" id="PF25472">
    <property type="entry name" value="DUF7902"/>
    <property type="match status" value="1"/>
</dbReference>
<proteinExistence type="predicted"/>
<evidence type="ECO:0000313" key="5">
    <source>
        <dbReference type="EMBL" id="NEV88627.1"/>
    </source>
</evidence>
<name>A0A6B3QNY2_STRTE</name>
<evidence type="ECO:0000259" key="2">
    <source>
        <dbReference type="Pfam" id="PF07728"/>
    </source>
</evidence>
<dbReference type="Gene3D" id="3.40.50.300">
    <property type="entry name" value="P-loop containing nucleotide triphosphate hydrolases"/>
    <property type="match status" value="1"/>
</dbReference>
<feature type="domain" description="DUF7902" evidence="4">
    <location>
        <begin position="608"/>
        <end position="691"/>
    </location>
</feature>
<accession>A0A6B3QNY2</accession>
<dbReference type="InterPro" id="IPR020958">
    <property type="entry name" value="DUF3686"/>
</dbReference>
<feature type="compositionally biased region" description="Gly residues" evidence="1">
    <location>
        <begin position="1072"/>
        <end position="1085"/>
    </location>
</feature>
<reference evidence="5" key="1">
    <citation type="journal article" date="2020" name="Microorganisms">
        <title>Isolation, Genomic and Metabolomic Characterization of Streptomyces tendae VITAKN with Quorum Sensing Inhibitory Activity from Southern India.</title>
        <authorList>
            <person name="Ishaque N.M."/>
            <person name="Burgsdorf I."/>
            <person name="Limlingan Malit J.J."/>
            <person name="Saha S."/>
            <person name="Teta R."/>
            <person name="Ewe D."/>
            <person name="Kannabiran K."/>
            <person name="Hrouzek P."/>
            <person name="Steindler L."/>
            <person name="Costantino V."/>
            <person name="Saurav K."/>
        </authorList>
    </citation>
    <scope>NUCLEOTIDE SEQUENCE</scope>
    <source>
        <strain evidence="5">VITAKN</strain>
    </source>
</reference>
<dbReference type="GO" id="GO:0005524">
    <property type="term" value="F:ATP binding"/>
    <property type="evidence" value="ECO:0007669"/>
    <property type="project" value="InterPro"/>
</dbReference>
<dbReference type="InterPro" id="IPR057224">
    <property type="entry name" value="DUF7902"/>
</dbReference>
<dbReference type="InterPro" id="IPR027417">
    <property type="entry name" value="P-loop_NTPase"/>
</dbReference>
<evidence type="ECO:0000259" key="3">
    <source>
        <dbReference type="Pfam" id="PF12458"/>
    </source>
</evidence>
<dbReference type="Pfam" id="PF07728">
    <property type="entry name" value="AAA_5"/>
    <property type="match status" value="1"/>
</dbReference>
<feature type="domain" description="DUF3686" evidence="3">
    <location>
        <begin position="43"/>
        <end position="487"/>
    </location>
</feature>
<comment type="caution">
    <text evidence="5">The sequence shown here is derived from an EMBL/GenBank/DDBJ whole genome shotgun (WGS) entry which is preliminary data.</text>
</comment>
<feature type="region of interest" description="Disordered" evidence="1">
    <location>
        <begin position="1054"/>
        <end position="1101"/>
    </location>
</feature>
<evidence type="ECO:0000256" key="1">
    <source>
        <dbReference type="SAM" id="MobiDB-lite"/>
    </source>
</evidence>
<dbReference type="SUPFAM" id="SSF52540">
    <property type="entry name" value="P-loop containing nucleoside triphosphate hydrolases"/>
    <property type="match status" value="1"/>
</dbReference>
<protein>
    <submittedName>
        <fullName evidence="5">AAA domain-containing protein</fullName>
    </submittedName>
</protein>
<feature type="domain" description="ATPase dynein-related AAA" evidence="2">
    <location>
        <begin position="1392"/>
        <end position="1515"/>
    </location>
</feature>
<dbReference type="InterPro" id="IPR011704">
    <property type="entry name" value="ATPase_dyneun-rel_AAA"/>
</dbReference>
<sequence>MATAPETATTSATASTSATVAYDTADAGAYEVLRDRLAAQSADLARRAELLNARRVEEFGSARLELASTERLRTEHPGVPLDLAAVGDALLLGSTGRPGGGSSRTTAVADVFTLYDRDLNPLPESAVPGLLDDPAFVREFADLHRYYRQARLLRLRPVGGRLLAVFRTGEKADDIRVLRWELTEDGRAAFLDARGERDDVFPPAHDFEWTAATREDHVLGRHPHVSVRGEFHVSAVGGALTVKLEDDTETAEGVYSEPVDEPLQSLADADIAHARVGALILLRVRPYKEDTDRHLVFNTLTKSVVRLDGIGLACRRLPDDQGVVFPGGYCLATGAHKTYELDAQGLEFEREVRSPNGEDVLYAFHARGASRGLLLSYNTIRKEVANPLPCRGWALAEDGTFTVLRADGDEPAQVHPVQLWHSPYVSDTHAAAAPAGSGPLARVGNADLVRGISACLSVAGAVGEGITTAEGYRALAASCVRAADAHHWLGEADLGDLAGALAAVRETAEQVLAEFETVRDLTRRAAEARDAAAERIASVVRRLRGEAPKEAAAWVRGLTELRHAHGHLLTVKELRYADAPGIDALAEEAEASLAELGRRAVAFLAREDAFDAQRADVEALVADAEAIATVAEAGPVAARLDELADGLRTVTDVVAELDMGDATVRTALLERVAAVLGGVNRARATLDARRRALLDREGRAEFTAETALLGQAVTAALAAADTPERCDDQLARLLARLEDLESRFAEFDGFLAQLADKRTEIYDALAARKQSLSDTRARRAEQLAASAARIMETVVRRCATLADADAVSTYFASDPMPAKVRRTAEELRALGDTVRAEELDGRLKSARQEAARALRDRTDLYADDGRTLRLGAHRFAVNTQPLDLTLVPDGDGLAFALTGTDYRSPVTDPDFAATRAHWDRTLPSESPGVYRAEHLAARLLREHGASALAAADDLPALVREAAQEAYDEGYERGVHDHDATAVLTALLPLYDRAGTLVHEPAARAAAQLFWAHGTTPRTRESWTRRARSLARARDTFGLSTAVGDLEEELAGAIDAWRGPGSGPEETVAGAVGRAGAGRGPAGTAGGASADPSAATAGVAASPTGASGAVAGVAGAGSPVGTADSAVEAAGPAAAGGARRAADVLPAAGVRARTAEGFAAAAGTAGRPAGALGRPAEPSGSGGQLARAAAAYLFHELTADPGGFVLGAGTRTLLEKFRRTVGSPAYDEDLAAVDDLAARGQLAEAWISSYAVATGADLTPGDLAEAVAAELCPDLPRYDGDAPPTATAEGLLGSHPRVTGGRLPLRLDEFLARTARFAAHDVPAFRAYQRRRTALVGAERDRLRLDDHRPRVMSAFVRNRLVDEVYLPLVGDSLAKQLGATGDGKRTDTGGLLLLLSPPGYGKTTLVEYVAERLGLMLVKVGGPALGHAVTSLDPADAPNATARQEVEKINFALAAGNNTLLYLDDIQHTSPELLQKFIPLCDATRRVDGVWDGRPRTYDLRGKRFAVCMAGNPYTESGARFQVPDMLANRADVWNLGDVLTGKEDAFALSFLENALTANPVLAPLAGRDRTDLELLVRLATGDPTARADRLAHAYPPAELERILSVLRHLVAARETVLAVNAAYIASAARSDDTRTEPAFRLQGSYRNMNKIAQRVRPVMNDAERAAVLDDHYTAEAQTLTHGAEANLLKLAELRGTLTPEQAARWAEVRTAHVRARTLGGADDDPVVRAVAALGLLADRVAAVESAITRAADPRRLLANPHAGHAGHADGGTER</sequence>
<evidence type="ECO:0000259" key="4">
    <source>
        <dbReference type="Pfam" id="PF25472"/>
    </source>
</evidence>
<dbReference type="RefSeq" id="WP_164459045.1">
    <property type="nucleotide sequence ID" value="NZ_JAAIFS010000003.1"/>
</dbReference>
<dbReference type="GO" id="GO:0016887">
    <property type="term" value="F:ATP hydrolysis activity"/>
    <property type="evidence" value="ECO:0007669"/>
    <property type="project" value="InterPro"/>
</dbReference>
<dbReference type="EMBL" id="JAAIFS010000003">
    <property type="protein sequence ID" value="NEV88627.1"/>
    <property type="molecule type" value="Genomic_DNA"/>
</dbReference>
<organism evidence="5">
    <name type="scientific">Streptomyces tendae</name>
    <dbReference type="NCBI Taxonomy" id="1932"/>
    <lineage>
        <taxon>Bacteria</taxon>
        <taxon>Bacillati</taxon>
        <taxon>Actinomycetota</taxon>
        <taxon>Actinomycetes</taxon>
        <taxon>Kitasatosporales</taxon>
        <taxon>Streptomycetaceae</taxon>
        <taxon>Streptomyces</taxon>
    </lineage>
</organism>
<dbReference type="Pfam" id="PF12458">
    <property type="entry name" value="DUF3686"/>
    <property type="match status" value="1"/>
</dbReference>